<dbReference type="RefSeq" id="WP_074643468.1">
    <property type="nucleotide sequence ID" value="NZ_FOFU01000004.1"/>
</dbReference>
<gene>
    <name evidence="6" type="ORF">SAMN04487977_104310</name>
</gene>
<dbReference type="OrthoDB" id="363232at2"/>
<comment type="similarity">
    <text evidence="1">Belongs to the peptidase C40 family.</text>
</comment>
<keyword evidence="4" id="KW-0788">Thiol protease</keyword>
<dbReference type="AlphaFoldDB" id="A0A1H9G7J1"/>
<proteinExistence type="inferred from homology"/>
<evidence type="ECO:0000313" key="6">
    <source>
        <dbReference type="EMBL" id="SEQ46077.1"/>
    </source>
</evidence>
<dbReference type="InterPro" id="IPR038765">
    <property type="entry name" value="Papain-like_cys_pep_sf"/>
</dbReference>
<accession>A0A1H9G7J1</accession>
<keyword evidence="3" id="KW-0378">Hydrolase</keyword>
<dbReference type="Proteomes" id="UP000182360">
    <property type="component" value="Unassembled WGS sequence"/>
</dbReference>
<dbReference type="GO" id="GO:0006508">
    <property type="term" value="P:proteolysis"/>
    <property type="evidence" value="ECO:0007669"/>
    <property type="project" value="UniProtKB-KW"/>
</dbReference>
<evidence type="ECO:0000256" key="4">
    <source>
        <dbReference type="ARBA" id="ARBA00022807"/>
    </source>
</evidence>
<keyword evidence="2" id="KW-0645">Protease</keyword>
<evidence type="ECO:0000256" key="1">
    <source>
        <dbReference type="ARBA" id="ARBA00007074"/>
    </source>
</evidence>
<dbReference type="Pfam" id="PF00877">
    <property type="entry name" value="NLPC_P60"/>
    <property type="match status" value="1"/>
</dbReference>
<reference evidence="6 7" key="1">
    <citation type="submission" date="2016-10" db="EMBL/GenBank/DDBJ databases">
        <authorList>
            <person name="de Groot N.N."/>
        </authorList>
    </citation>
    <scope>NUCLEOTIDE SEQUENCE [LARGE SCALE GENOMIC DNA]</scope>
    <source>
        <strain evidence="6 7">B25</strain>
    </source>
</reference>
<sequence>MYEWCKKYVGIPFVSGGRDSSGCDCYGLVRWIFLNEYDLQLPVLNGTYTDALCIAETKRLFQENIPILCSERIEQPEEKAVALMKMKGMLCHVGLYAGDGYIIHARHSLGAVCERLSSPQLAGCVEGWYRVDSSYSMSQSILAGKKGF</sequence>
<organism evidence="6 7">
    <name type="scientific">Treponema bryantii</name>
    <dbReference type="NCBI Taxonomy" id="163"/>
    <lineage>
        <taxon>Bacteria</taxon>
        <taxon>Pseudomonadati</taxon>
        <taxon>Spirochaetota</taxon>
        <taxon>Spirochaetia</taxon>
        <taxon>Spirochaetales</taxon>
        <taxon>Treponemataceae</taxon>
        <taxon>Treponema</taxon>
    </lineage>
</organism>
<evidence type="ECO:0000259" key="5">
    <source>
        <dbReference type="PROSITE" id="PS51935"/>
    </source>
</evidence>
<protein>
    <submittedName>
        <fullName evidence="6">NlpC/P60 family protein</fullName>
    </submittedName>
</protein>
<evidence type="ECO:0000256" key="2">
    <source>
        <dbReference type="ARBA" id="ARBA00022670"/>
    </source>
</evidence>
<evidence type="ECO:0000313" key="7">
    <source>
        <dbReference type="Proteomes" id="UP000182360"/>
    </source>
</evidence>
<dbReference type="SUPFAM" id="SSF54001">
    <property type="entry name" value="Cysteine proteinases"/>
    <property type="match status" value="1"/>
</dbReference>
<dbReference type="Gene3D" id="3.90.1720.10">
    <property type="entry name" value="endopeptidase domain like (from Nostoc punctiforme)"/>
    <property type="match status" value="1"/>
</dbReference>
<dbReference type="EMBL" id="FOFU01000004">
    <property type="protein sequence ID" value="SEQ46077.1"/>
    <property type="molecule type" value="Genomic_DNA"/>
</dbReference>
<dbReference type="InterPro" id="IPR000064">
    <property type="entry name" value="NLP_P60_dom"/>
</dbReference>
<evidence type="ECO:0000256" key="3">
    <source>
        <dbReference type="ARBA" id="ARBA00022801"/>
    </source>
</evidence>
<dbReference type="GO" id="GO:0008234">
    <property type="term" value="F:cysteine-type peptidase activity"/>
    <property type="evidence" value="ECO:0007669"/>
    <property type="project" value="UniProtKB-KW"/>
</dbReference>
<feature type="domain" description="NlpC/P60" evidence="5">
    <location>
        <begin position="1"/>
        <end position="132"/>
    </location>
</feature>
<keyword evidence="7" id="KW-1185">Reference proteome</keyword>
<name>A0A1H9G7J1_9SPIR</name>
<dbReference type="PROSITE" id="PS51935">
    <property type="entry name" value="NLPC_P60"/>
    <property type="match status" value="1"/>
</dbReference>